<dbReference type="PANTHER" id="PTHR34139">
    <property type="entry name" value="UPF0331 PROTEIN MJ0127"/>
    <property type="match status" value="1"/>
</dbReference>
<dbReference type="EMBL" id="CP052757">
    <property type="protein sequence ID" value="QJW37991.1"/>
    <property type="molecule type" value="Genomic_DNA"/>
</dbReference>
<name>A0A6M5UL75_9MICO</name>
<evidence type="ECO:0000313" key="7">
    <source>
        <dbReference type="Proteomes" id="UP000451354"/>
    </source>
</evidence>
<dbReference type="GO" id="GO:0000166">
    <property type="term" value="F:nucleotide binding"/>
    <property type="evidence" value="ECO:0007669"/>
    <property type="project" value="UniProtKB-KW"/>
</dbReference>
<keyword evidence="5" id="KW-0378">Hydrolase</keyword>
<dbReference type="Proteomes" id="UP000451354">
    <property type="component" value="Chromosome"/>
</dbReference>
<keyword evidence="1" id="KW-0597">Phosphoprotein</keyword>
<evidence type="ECO:0000256" key="1">
    <source>
        <dbReference type="ARBA" id="ARBA00022553"/>
    </source>
</evidence>
<dbReference type="PANTHER" id="PTHR34139:SF1">
    <property type="entry name" value="RNASE MJ1380-RELATED"/>
    <property type="match status" value="1"/>
</dbReference>
<proteinExistence type="predicted"/>
<organism evidence="6 7">
    <name type="scientific">Cellulosimicrobium protaetiae</name>
    <dbReference type="NCBI Taxonomy" id="2587808"/>
    <lineage>
        <taxon>Bacteria</taxon>
        <taxon>Bacillati</taxon>
        <taxon>Actinomycetota</taxon>
        <taxon>Actinomycetes</taxon>
        <taxon>Micrococcales</taxon>
        <taxon>Promicromonosporaceae</taxon>
        <taxon>Cellulosimicrobium</taxon>
    </lineage>
</organism>
<evidence type="ECO:0000313" key="6">
    <source>
        <dbReference type="EMBL" id="QJW37991.1"/>
    </source>
</evidence>
<keyword evidence="7" id="KW-1185">Reference proteome</keyword>
<dbReference type="KEGG" id="cprt:FIC82_019275"/>
<evidence type="ECO:0000256" key="3">
    <source>
        <dbReference type="ARBA" id="ARBA00022722"/>
    </source>
</evidence>
<accession>A0A6M5UL75</accession>
<dbReference type="OrthoDB" id="159782at2"/>
<keyword evidence="2" id="KW-1277">Toxin-antitoxin system</keyword>
<dbReference type="GO" id="GO:0004540">
    <property type="term" value="F:RNA nuclease activity"/>
    <property type="evidence" value="ECO:0007669"/>
    <property type="project" value="InterPro"/>
</dbReference>
<dbReference type="GO" id="GO:0110001">
    <property type="term" value="C:toxin-antitoxin complex"/>
    <property type="evidence" value="ECO:0007669"/>
    <property type="project" value="InterPro"/>
</dbReference>
<dbReference type="Pfam" id="PF01934">
    <property type="entry name" value="HepT-like"/>
    <property type="match status" value="1"/>
</dbReference>
<sequence>MLAAVSAIRRAERLAKDVGSDACDEVVVAAIQYWVFVIGESVKAVSTETTARQPQVPWSDIARMRDLIGHHDYKLDAQIVRATIGAPLAQLEAACVQLREENGGGSRA</sequence>
<keyword evidence="4" id="KW-0547">Nucleotide-binding</keyword>
<evidence type="ECO:0000256" key="4">
    <source>
        <dbReference type="ARBA" id="ARBA00022741"/>
    </source>
</evidence>
<keyword evidence="3" id="KW-0540">Nuclease</keyword>
<dbReference type="InterPro" id="IPR008201">
    <property type="entry name" value="HepT-like"/>
</dbReference>
<dbReference type="AlphaFoldDB" id="A0A6M5UL75"/>
<dbReference type="RefSeq" id="WP_154799556.1">
    <property type="nucleotide sequence ID" value="NZ_CP052757.1"/>
</dbReference>
<protein>
    <submittedName>
        <fullName evidence="6">DUF86 domain-containing protein</fullName>
    </submittedName>
</protein>
<dbReference type="GO" id="GO:0016787">
    <property type="term" value="F:hydrolase activity"/>
    <property type="evidence" value="ECO:0007669"/>
    <property type="project" value="UniProtKB-KW"/>
</dbReference>
<evidence type="ECO:0000256" key="5">
    <source>
        <dbReference type="ARBA" id="ARBA00022801"/>
    </source>
</evidence>
<reference evidence="6 7" key="1">
    <citation type="journal article" date="2022" name="Int. J. Syst. Evol. Microbiol.">
        <title>Cellulosimicrobium protaetiae sp. nov., isolated from the gut of the larva of Protaetia brevitarsis seulensis.</title>
        <authorList>
            <person name="Le Han H."/>
            <person name="Nguyen T.T.H."/>
            <person name="Li Z."/>
            <person name="Shin N.R."/>
            <person name="Kim S.G."/>
        </authorList>
    </citation>
    <scope>NUCLEOTIDE SEQUENCE [LARGE SCALE GENOMIC DNA]</scope>
    <source>
        <strain evidence="6 7">BI34</strain>
    </source>
</reference>
<gene>
    <name evidence="6" type="ORF">FIC82_019275</name>
</gene>
<dbReference type="InterPro" id="IPR051813">
    <property type="entry name" value="HepT_RNase_toxin"/>
</dbReference>
<evidence type="ECO:0000256" key="2">
    <source>
        <dbReference type="ARBA" id="ARBA00022649"/>
    </source>
</evidence>